<keyword evidence="1" id="KW-0697">Rotamase</keyword>
<dbReference type="OrthoDB" id="14196at2"/>
<feature type="region of interest" description="Disordered" evidence="2">
    <location>
        <begin position="396"/>
        <end position="466"/>
    </location>
</feature>
<dbReference type="PANTHER" id="PTHR47245">
    <property type="entry name" value="PEPTIDYLPROLYL ISOMERASE"/>
    <property type="match status" value="1"/>
</dbReference>
<name>A0A3E2B147_9FIRM</name>
<feature type="region of interest" description="Disordered" evidence="2">
    <location>
        <begin position="1"/>
        <end position="23"/>
    </location>
</feature>
<evidence type="ECO:0000259" key="3">
    <source>
        <dbReference type="PROSITE" id="PS50198"/>
    </source>
</evidence>
<gene>
    <name evidence="4" type="ORF">DV520_11205</name>
</gene>
<reference evidence="4 5" key="1">
    <citation type="submission" date="2018-07" db="EMBL/GenBank/DDBJ databases">
        <title>GABA Modulating Bacteria of the Human Gut Microbiota.</title>
        <authorList>
            <person name="Strandwitz P."/>
            <person name="Kim K.H."/>
            <person name="Terekhova D."/>
            <person name="Liu J.K."/>
            <person name="Sharma A."/>
            <person name="Levering J."/>
            <person name="Mcdonald D."/>
            <person name="Dietrich D."/>
            <person name="Ramadhar T.R."/>
            <person name="Lekbua A."/>
            <person name="Mroue N."/>
            <person name="Liston C."/>
            <person name="Stewart E.J."/>
            <person name="Dubin M.J."/>
            <person name="Zengler K."/>
            <person name="Knight R."/>
            <person name="Gilbert J.A."/>
            <person name="Clardy J."/>
            <person name="Lewis K."/>
        </authorList>
    </citation>
    <scope>NUCLEOTIDE SEQUENCE [LARGE SCALE GENOMIC DNA]</scope>
    <source>
        <strain evidence="4 5">KLE1738</strain>
    </source>
</reference>
<feature type="compositionally biased region" description="Polar residues" evidence="2">
    <location>
        <begin position="396"/>
        <end position="409"/>
    </location>
</feature>
<dbReference type="AlphaFoldDB" id="A0A3E2B147"/>
<comment type="caution">
    <text evidence="4">The sequence shown here is derived from an EMBL/GenBank/DDBJ whole genome shotgun (WGS) entry which is preliminary data.</text>
</comment>
<dbReference type="InterPro" id="IPR046357">
    <property type="entry name" value="PPIase_dom_sf"/>
</dbReference>
<dbReference type="InterPro" id="IPR000297">
    <property type="entry name" value="PPIase_PpiC"/>
</dbReference>
<dbReference type="Proteomes" id="UP000260649">
    <property type="component" value="Unassembled WGS sequence"/>
</dbReference>
<dbReference type="SUPFAM" id="SSF54534">
    <property type="entry name" value="FKBP-like"/>
    <property type="match status" value="1"/>
</dbReference>
<keyword evidence="5" id="KW-1185">Reference proteome</keyword>
<dbReference type="PANTHER" id="PTHR47245:SF2">
    <property type="entry name" value="PEPTIDYL-PROLYL CIS-TRANS ISOMERASE HP_0175-RELATED"/>
    <property type="match status" value="1"/>
</dbReference>
<proteinExistence type="predicted"/>
<sequence length="466" mass="50735">MPRRRGSAWRLSRETPRRKPSKETKIMKKMMRRILGSALALAMTAGLLSGCGSAYDPVKDVMGYKGSTVMFTVNGRDVTAEEYLFWLAQQADSANMYLSAMDSEDNQGSVWDMEVQEGVTAGDSIKEAAQQYAILYSVVAGKAQAEGYSYGREDKAAYQEELATAKEQLGGEEAYETYLKSMCISDSGFEKVSSVGVLYDHMLQGMFQEGKDGAATQEDLEKFAQDNDVLAAKHILLLTQDSQTGQALSEEEAAQKKAKAEELLAQLQAISDPAQLEEKFDELMNANSEDTGLAANPDGYAFTTGEMVQEFEDATRALEPGQISGLVESSYGYHIILRLEPTCAPVRTMWNEDQLNTLTGQWVEQAEVVTTETYDNLSVGDFYDKLTAYRETLNTTSEEAEQENGQVEQDTGGELPAQDGTSDGQTQEDAGAQDSGSKDAAPQEEGAADQGEKAPDDAGGESTPEE</sequence>
<accession>A0A3E2B147</accession>
<dbReference type="Pfam" id="PF00639">
    <property type="entry name" value="Rotamase"/>
    <property type="match status" value="1"/>
</dbReference>
<evidence type="ECO:0000313" key="5">
    <source>
        <dbReference type="Proteomes" id="UP000260649"/>
    </source>
</evidence>
<evidence type="ECO:0000313" key="4">
    <source>
        <dbReference type="EMBL" id="RFT05717.1"/>
    </source>
</evidence>
<organism evidence="4 5">
    <name type="scientific">Evtepia gabavorous</name>
    <dbReference type="NCBI Taxonomy" id="2211183"/>
    <lineage>
        <taxon>Bacteria</taxon>
        <taxon>Bacillati</taxon>
        <taxon>Bacillota</taxon>
        <taxon>Clostridia</taxon>
        <taxon>Eubacteriales</taxon>
        <taxon>Evtepia</taxon>
    </lineage>
</organism>
<dbReference type="EMBL" id="QQRQ01000033">
    <property type="protein sequence ID" value="RFT05717.1"/>
    <property type="molecule type" value="Genomic_DNA"/>
</dbReference>
<protein>
    <recommendedName>
        <fullName evidence="3">PpiC domain-containing protein</fullName>
    </recommendedName>
</protein>
<feature type="compositionally biased region" description="Polar residues" evidence="2">
    <location>
        <begin position="419"/>
        <end position="428"/>
    </location>
</feature>
<dbReference type="GO" id="GO:0003755">
    <property type="term" value="F:peptidyl-prolyl cis-trans isomerase activity"/>
    <property type="evidence" value="ECO:0007669"/>
    <property type="project" value="UniProtKB-KW"/>
</dbReference>
<feature type="compositionally biased region" description="Basic and acidic residues" evidence="2">
    <location>
        <begin position="11"/>
        <end position="23"/>
    </location>
</feature>
<dbReference type="InterPro" id="IPR050245">
    <property type="entry name" value="PrsA_foldase"/>
</dbReference>
<keyword evidence="1" id="KW-0413">Isomerase</keyword>
<evidence type="ECO:0000256" key="2">
    <source>
        <dbReference type="SAM" id="MobiDB-lite"/>
    </source>
</evidence>
<dbReference type="Gene3D" id="3.10.50.40">
    <property type="match status" value="1"/>
</dbReference>
<evidence type="ECO:0000256" key="1">
    <source>
        <dbReference type="PROSITE-ProRule" id="PRU00278"/>
    </source>
</evidence>
<dbReference type="PROSITE" id="PS50198">
    <property type="entry name" value="PPIC_PPIASE_2"/>
    <property type="match status" value="1"/>
</dbReference>
<feature type="domain" description="PpiC" evidence="3">
    <location>
        <begin position="227"/>
        <end position="340"/>
    </location>
</feature>